<dbReference type="OMA" id="NCDCPIL"/>
<evidence type="ECO:0000313" key="2">
    <source>
        <dbReference type="Proteomes" id="UP000651120"/>
    </source>
</evidence>
<dbReference type="InterPro" id="IPR027417">
    <property type="entry name" value="P-loop_NTPase"/>
</dbReference>
<name>A0A832T330_9CREN</name>
<reference evidence="1" key="1">
    <citation type="journal article" date="2020" name="bioRxiv">
        <title>A rank-normalized archaeal taxonomy based on genome phylogeny resolves widespread incomplete and uneven classifications.</title>
        <authorList>
            <person name="Rinke C."/>
            <person name="Chuvochina M."/>
            <person name="Mussig A.J."/>
            <person name="Chaumeil P.-A."/>
            <person name="Waite D.W."/>
            <person name="Whitman W.B."/>
            <person name="Parks D.H."/>
            <person name="Hugenholtz P."/>
        </authorList>
    </citation>
    <scope>NUCLEOTIDE SEQUENCE</scope>
    <source>
        <strain evidence="1">UBA8839</strain>
    </source>
</reference>
<dbReference type="AlphaFoldDB" id="A0A832T330"/>
<comment type="caution">
    <text evidence="1">The sequence shown here is derived from an EMBL/GenBank/DDBJ whole genome shotgun (WGS) entry which is preliminary data.</text>
</comment>
<gene>
    <name evidence="1" type="ORF">HA333_09230</name>
</gene>
<proteinExistence type="predicted"/>
<organism evidence="1 2">
    <name type="scientific">Pyrobaculum aerophilum</name>
    <dbReference type="NCBI Taxonomy" id="13773"/>
    <lineage>
        <taxon>Archaea</taxon>
        <taxon>Thermoproteota</taxon>
        <taxon>Thermoprotei</taxon>
        <taxon>Thermoproteales</taxon>
        <taxon>Thermoproteaceae</taxon>
        <taxon>Pyrobaculum</taxon>
    </lineage>
</organism>
<protein>
    <submittedName>
        <fullName evidence="1">Uncharacterized protein</fullName>
    </submittedName>
</protein>
<accession>A0A832T330</accession>
<sequence length="641" mass="71716">MSTSLLGIAREADEYYVLNITDGYKAKLVNWFSELETRITATLKAGNSVALIGPHGAGKSVLARYIAARFVGEYYAVLDLGVDVITFDSLLEMLHEVPNALGFYDPLGISFYDNPLVPRGELGAQWARKCKYVIDRAMYLNTRDIPTLLVLPRDLFSFSPCKELVERNMKILDISEYLNRINLRQVLEEVFSSHASALGCRKSAPSQFVEYVLERHKDASGVFALAAHGGRLYARRRCAPYKAEELYKETLKGLSKIYYDLYRELFFPTCQAAKAVSTPLTLSLEGQHLPIDIAYPLAQVEYIARRLSILSKLTTDTGVREEVLEELRELYRPREEVAYAVRWAVSPKESIVKEALGLTLAENPCLTQADSSAQRLRIVYKGLLAIRPELALELAKAMASIALGEYDFCAQPIGQYLCYGGAPSRAVIEALGVAPKRITLEFPTPQLIRCEDASGRELLTQLALIDARRAPAACLEKFAEILYSQALRRQDALELFYLLYRDYIEVAAERGTPYAVRKVAVAHFLNAPPRDSLSVLSRIISTALEFGDYKSVEAAVAAMASADPDAAAKAVPSCDCPYLKISSLYHVARKMAEKGRHQEALKLLDLAIAELRRSDLRYEYTPQFIKSVEELYRQAAWEVIL</sequence>
<dbReference type="EMBL" id="DUJP01000030">
    <property type="protein sequence ID" value="HII47600.1"/>
    <property type="molecule type" value="Genomic_DNA"/>
</dbReference>
<dbReference type="GeneID" id="1463975"/>
<dbReference type="RefSeq" id="WP_011009258.1">
    <property type="nucleotide sequence ID" value="NZ_DUJP01000030.1"/>
</dbReference>
<dbReference type="Proteomes" id="UP000651120">
    <property type="component" value="Unassembled WGS sequence"/>
</dbReference>
<dbReference type="SUPFAM" id="SSF52540">
    <property type="entry name" value="P-loop containing nucleoside triphosphate hydrolases"/>
    <property type="match status" value="1"/>
</dbReference>
<evidence type="ECO:0000313" key="1">
    <source>
        <dbReference type="EMBL" id="HII47600.1"/>
    </source>
</evidence>